<dbReference type="InterPro" id="IPR043519">
    <property type="entry name" value="NT_sf"/>
</dbReference>
<dbReference type="InterPro" id="IPR007344">
    <property type="entry name" value="GrpB/CoaE"/>
</dbReference>
<evidence type="ECO:0000313" key="1">
    <source>
        <dbReference type="EMBL" id="SER54200.1"/>
    </source>
</evidence>
<dbReference type="Proteomes" id="UP000198948">
    <property type="component" value="Unassembled WGS sequence"/>
</dbReference>
<proteinExistence type="predicted"/>
<organism evidence="1 2">
    <name type="scientific">Isobaculum melis</name>
    <dbReference type="NCBI Taxonomy" id="142588"/>
    <lineage>
        <taxon>Bacteria</taxon>
        <taxon>Bacillati</taxon>
        <taxon>Bacillota</taxon>
        <taxon>Bacilli</taxon>
        <taxon>Lactobacillales</taxon>
        <taxon>Carnobacteriaceae</taxon>
        <taxon>Isobaculum</taxon>
    </lineage>
</organism>
<name>A0A1H9Q188_9LACT</name>
<dbReference type="SUPFAM" id="SSF81301">
    <property type="entry name" value="Nucleotidyltransferase"/>
    <property type="match status" value="1"/>
</dbReference>
<reference evidence="1 2" key="1">
    <citation type="submission" date="2016-10" db="EMBL/GenBank/DDBJ databases">
        <authorList>
            <person name="de Groot N.N."/>
        </authorList>
    </citation>
    <scope>NUCLEOTIDE SEQUENCE [LARGE SCALE GENOMIC DNA]</scope>
    <source>
        <strain evidence="1 2">DSM 13760</strain>
    </source>
</reference>
<evidence type="ECO:0000313" key="2">
    <source>
        <dbReference type="Proteomes" id="UP000198948"/>
    </source>
</evidence>
<dbReference type="RefSeq" id="WP_092649503.1">
    <property type="nucleotide sequence ID" value="NZ_FOHA01000001.1"/>
</dbReference>
<sequence>MRVENIVIVDYSEDWAKEFEKIKTDILKKISADIIRIEHVGSTSVEGLCAKPIIDIDIVIEDYSKFEAVKSGLASLGYEYEGDLGITEREAFSYEIDQKNQFMEHHIYVCPKHSVELNRHVTFRDHLRNNQSDCQKYGEIKRAAAKKFPTDIEGYLDMKGVVISEIYQRCGLLK</sequence>
<keyword evidence="2" id="KW-1185">Reference proteome</keyword>
<accession>A0A1H9Q188</accession>
<dbReference type="Gene3D" id="3.30.460.10">
    <property type="entry name" value="Beta Polymerase, domain 2"/>
    <property type="match status" value="1"/>
</dbReference>
<dbReference type="OrthoDB" id="9799092at2"/>
<dbReference type="GO" id="GO:0016740">
    <property type="term" value="F:transferase activity"/>
    <property type="evidence" value="ECO:0007669"/>
    <property type="project" value="UniProtKB-KW"/>
</dbReference>
<dbReference type="EMBL" id="FOHA01000001">
    <property type="protein sequence ID" value="SER54200.1"/>
    <property type="molecule type" value="Genomic_DNA"/>
</dbReference>
<dbReference type="AlphaFoldDB" id="A0A1H9Q188"/>
<dbReference type="STRING" id="142588.SAMN04488559_101287"/>
<dbReference type="PANTHER" id="PTHR34822">
    <property type="entry name" value="GRPB DOMAIN PROTEIN (AFU_ORTHOLOGUE AFUA_1G01530)"/>
    <property type="match status" value="1"/>
</dbReference>
<dbReference type="Pfam" id="PF04229">
    <property type="entry name" value="GrpB"/>
    <property type="match status" value="1"/>
</dbReference>
<gene>
    <name evidence="1" type="ORF">SAMN04488559_101287</name>
</gene>
<protein>
    <submittedName>
        <fullName evidence="1">GrpB domain, predicted nucleotidyltransferase, UPF0157 family</fullName>
    </submittedName>
</protein>
<dbReference type="PANTHER" id="PTHR34822:SF1">
    <property type="entry name" value="GRPB FAMILY PROTEIN"/>
    <property type="match status" value="1"/>
</dbReference>
<keyword evidence="1" id="KW-0808">Transferase</keyword>